<protein>
    <recommendedName>
        <fullName evidence="3">SMI1/KNR4 family protein</fullName>
    </recommendedName>
</protein>
<proteinExistence type="predicted"/>
<evidence type="ECO:0000313" key="2">
    <source>
        <dbReference type="Proteomes" id="UP000193675"/>
    </source>
</evidence>
<dbReference type="EMBL" id="NBWC01000024">
    <property type="protein sequence ID" value="ORL63002.1"/>
    <property type="molecule type" value="Genomic_DNA"/>
</dbReference>
<sequence length="233" mass="26440">MIRLNDIVKDIKSTFTGRKFFFDREEVSAGIVLPKAWESFGLRLDDAPAYPDSWQSYSTEFPSIITLLNNSLLGTVLLADDKLELLYVFHDANGFYYYIGGLPVEGGATDKEMFEALPIKLQSFYREVHDGYTFFPARSMGPQSLSDISRVSDFIDEEDVSFAGSWITVFSNGSGDFVAIDTEAEKASEGLIWWHENPTTPEYGVDIFEIMDAWMTVFLEGTRSREELIANFY</sequence>
<dbReference type="Proteomes" id="UP000193675">
    <property type="component" value="Unassembled WGS sequence"/>
</dbReference>
<organism evidence="1 2">
    <name type="scientific">Pseudomonas putida</name>
    <name type="common">Arthrobacter siderocapsulatus</name>
    <dbReference type="NCBI Taxonomy" id="303"/>
    <lineage>
        <taxon>Bacteria</taxon>
        <taxon>Pseudomonadati</taxon>
        <taxon>Pseudomonadota</taxon>
        <taxon>Gammaproteobacteria</taxon>
        <taxon>Pseudomonadales</taxon>
        <taxon>Pseudomonadaceae</taxon>
        <taxon>Pseudomonas</taxon>
    </lineage>
</organism>
<accession>A0A1X0ZU05</accession>
<evidence type="ECO:0008006" key="3">
    <source>
        <dbReference type="Google" id="ProtNLM"/>
    </source>
</evidence>
<evidence type="ECO:0000313" key="1">
    <source>
        <dbReference type="EMBL" id="ORL63002.1"/>
    </source>
</evidence>
<dbReference type="OrthoDB" id="6047269at2"/>
<dbReference type="AlphaFoldDB" id="A0A1X0ZU05"/>
<reference evidence="1 2" key="1">
    <citation type="submission" date="2017-04" db="EMBL/GenBank/DDBJ databases">
        <title>Presence of VIM-2 positive Pseudomonas species in chickens and their surrounding environment.</title>
        <authorList>
            <person name="Zhang R."/>
        </authorList>
    </citation>
    <scope>NUCLEOTIDE SEQUENCE [LARGE SCALE GENOMIC DNA]</scope>
    <source>
        <strain evidence="1 2">DZ-C18</strain>
    </source>
</reference>
<comment type="caution">
    <text evidence="1">The sequence shown here is derived from an EMBL/GenBank/DDBJ whole genome shotgun (WGS) entry which is preliminary data.</text>
</comment>
<dbReference type="RefSeq" id="WP_084857826.1">
    <property type="nucleotide sequence ID" value="NZ_NBWC01000024.1"/>
</dbReference>
<name>A0A1X0ZU05_PSEPU</name>
<gene>
    <name evidence="1" type="ORF">B7H17_16775</name>
</gene>